<accession>A0AAU7FCW1</accession>
<dbReference type="InterPro" id="IPR011256">
    <property type="entry name" value="Reg_factor_effector_dom_sf"/>
</dbReference>
<dbReference type="RefSeq" id="WP_348946154.1">
    <property type="nucleotide sequence ID" value="NZ_CP157355.1"/>
</dbReference>
<dbReference type="AlphaFoldDB" id="A0AAU7FCW1"/>
<dbReference type="KEGG" id="cmav:ABHF33_06535"/>
<proteinExistence type="predicted"/>
<evidence type="ECO:0000313" key="1">
    <source>
        <dbReference type="EMBL" id="XBM01917.1"/>
    </source>
</evidence>
<gene>
    <name evidence="1" type="ORF">ABHF33_06535</name>
</gene>
<evidence type="ECO:0008006" key="2">
    <source>
        <dbReference type="Google" id="ProtNLM"/>
    </source>
</evidence>
<dbReference type="EMBL" id="CP157355">
    <property type="protein sequence ID" value="XBM01917.1"/>
    <property type="molecule type" value="Genomic_DNA"/>
</dbReference>
<name>A0AAU7FCW1_9NEIS</name>
<sequence length="151" mass="16554">MNFNIEVRLQPAQHFISRCCYVTVADLLPCIEATLAEMHTALALEGLVAAGAPWGIYRGDISESADGPIEICLPFVGKAAECVGFDVKFQPAVQGAVIAVSGDAAAYPQVIEAYQQGKRWLDEQGRMIIDDAREVWLSDDVQVLEIIWPFE</sequence>
<dbReference type="SUPFAM" id="SSF55136">
    <property type="entry name" value="Probable bacterial effector-binding domain"/>
    <property type="match status" value="1"/>
</dbReference>
<organism evidence="1">
    <name type="scientific">Chitinibacter mangrovi</name>
    <dbReference type="NCBI Taxonomy" id="3153927"/>
    <lineage>
        <taxon>Bacteria</taxon>
        <taxon>Pseudomonadati</taxon>
        <taxon>Pseudomonadota</taxon>
        <taxon>Betaproteobacteria</taxon>
        <taxon>Neisseriales</taxon>
        <taxon>Chitinibacteraceae</taxon>
        <taxon>Chitinibacter</taxon>
    </lineage>
</organism>
<reference evidence="1" key="1">
    <citation type="submission" date="2024-05" db="EMBL/GenBank/DDBJ databases">
        <authorList>
            <person name="Yang L."/>
            <person name="Pan L."/>
        </authorList>
    </citation>
    <scope>NUCLEOTIDE SEQUENCE</scope>
    <source>
        <strain evidence="1">FCG-7</strain>
    </source>
</reference>
<dbReference type="Gene3D" id="3.20.80.10">
    <property type="entry name" value="Regulatory factor, effector binding domain"/>
    <property type="match status" value="1"/>
</dbReference>
<protein>
    <recommendedName>
        <fullName evidence="2">GyrI-like domain-containing protein</fullName>
    </recommendedName>
</protein>